<comment type="caution">
    <text evidence="1">The sequence shown here is derived from an EMBL/GenBank/DDBJ whole genome shotgun (WGS) entry which is preliminary data.</text>
</comment>
<organism evidence="1 2">
    <name type="scientific">Saccharococcus caldoxylosilyticus</name>
    <dbReference type="NCBI Taxonomy" id="81408"/>
    <lineage>
        <taxon>Bacteria</taxon>
        <taxon>Bacillati</taxon>
        <taxon>Bacillota</taxon>
        <taxon>Bacilli</taxon>
        <taxon>Bacillales</taxon>
        <taxon>Anoxybacillaceae</taxon>
        <taxon>Saccharococcus</taxon>
    </lineage>
</organism>
<dbReference type="PATRIC" id="fig|81408.3.peg.962"/>
<sequence length="62" mass="7046">MNQQKLFDMIVVKMKTNKTPENNFKCGTCGDTGILEFCDYDEDGNLITGEMPCFCTRELKGE</sequence>
<evidence type="ECO:0000313" key="1">
    <source>
        <dbReference type="EMBL" id="KYD07666.1"/>
    </source>
</evidence>
<name>A0A150L6P9_9BACL</name>
<protein>
    <submittedName>
        <fullName evidence="1">Uncharacterized protein</fullName>
    </submittedName>
</protein>
<proteinExistence type="predicted"/>
<dbReference type="Proteomes" id="UP000075455">
    <property type="component" value="Unassembled WGS sequence"/>
</dbReference>
<gene>
    <name evidence="1" type="ORF">B4119_3417</name>
</gene>
<dbReference type="STRING" id="81408.B4119_3417"/>
<evidence type="ECO:0000313" key="2">
    <source>
        <dbReference type="Proteomes" id="UP000075455"/>
    </source>
</evidence>
<dbReference type="AlphaFoldDB" id="A0A150L6P9"/>
<reference evidence="1 2" key="1">
    <citation type="submission" date="2016-01" db="EMBL/GenBank/DDBJ databases">
        <title>Draft Genome Sequences of Seven Thermophilic Sporeformers Isolated from Foods.</title>
        <authorList>
            <person name="Berendsen E.M."/>
            <person name="Wells-Bennik M.H."/>
            <person name="Krawcyk A.O."/>
            <person name="De Jong A."/>
            <person name="Holsappel S."/>
            <person name="Eijlander R.T."/>
            <person name="Kuipers O.P."/>
        </authorList>
    </citation>
    <scope>NUCLEOTIDE SEQUENCE [LARGE SCALE GENOMIC DNA]</scope>
    <source>
        <strain evidence="1 2">B4119</strain>
    </source>
</reference>
<dbReference type="EMBL" id="LQYS01000114">
    <property type="protein sequence ID" value="KYD07666.1"/>
    <property type="molecule type" value="Genomic_DNA"/>
</dbReference>
<dbReference type="RefSeq" id="WP_061580081.1">
    <property type="nucleotide sequence ID" value="NZ_LQYS01000114.1"/>
</dbReference>
<accession>A0A150L6P9</accession>